<evidence type="ECO:0000313" key="2">
    <source>
        <dbReference type="Proteomes" id="UP000291591"/>
    </source>
</evidence>
<accession>A0A4Q7UTN1</accession>
<evidence type="ECO:0000313" key="1">
    <source>
        <dbReference type="EMBL" id="RZT83339.1"/>
    </source>
</evidence>
<protein>
    <submittedName>
        <fullName evidence="1">AAA domain-containing protein</fullName>
    </submittedName>
</protein>
<dbReference type="Pfam" id="PF13671">
    <property type="entry name" value="AAA_33"/>
    <property type="match status" value="1"/>
</dbReference>
<dbReference type="RefSeq" id="WP_207223389.1">
    <property type="nucleotide sequence ID" value="NZ_SHKL01000001.1"/>
</dbReference>
<dbReference type="AlphaFoldDB" id="A0A4Q7UTN1"/>
<reference evidence="1 2" key="1">
    <citation type="submission" date="2019-02" db="EMBL/GenBank/DDBJ databases">
        <title>Sequencing the genomes of 1000 actinobacteria strains.</title>
        <authorList>
            <person name="Klenk H.-P."/>
        </authorList>
    </citation>
    <scope>NUCLEOTIDE SEQUENCE [LARGE SCALE GENOMIC DNA]</scope>
    <source>
        <strain evidence="1 2">DSM 45779</strain>
    </source>
</reference>
<organism evidence="1 2">
    <name type="scientific">Pseudonocardia sediminis</name>
    <dbReference type="NCBI Taxonomy" id="1397368"/>
    <lineage>
        <taxon>Bacteria</taxon>
        <taxon>Bacillati</taxon>
        <taxon>Actinomycetota</taxon>
        <taxon>Actinomycetes</taxon>
        <taxon>Pseudonocardiales</taxon>
        <taxon>Pseudonocardiaceae</taxon>
        <taxon>Pseudonocardia</taxon>
    </lineage>
</organism>
<dbReference type="EMBL" id="SHKL01000001">
    <property type="protein sequence ID" value="RZT83339.1"/>
    <property type="molecule type" value="Genomic_DNA"/>
</dbReference>
<dbReference type="SUPFAM" id="SSF52540">
    <property type="entry name" value="P-loop containing nucleoside triphosphate hydrolases"/>
    <property type="match status" value="1"/>
</dbReference>
<dbReference type="Proteomes" id="UP000291591">
    <property type="component" value="Unassembled WGS sequence"/>
</dbReference>
<dbReference type="InterPro" id="IPR027417">
    <property type="entry name" value="P-loop_NTPase"/>
</dbReference>
<sequence>MIDDVGDAAAPADGPGGMLVVVTGPPGAGKSTVATTVHDRLGDAGIANALIEVDELERCYPPRDEDDVMADLAAMAGRYRAGGHDLLFVTATVEDDAYAERLVAAAGTASTVVVRLEADPGTLARRIREREPVGWSGTEDLVTHARCLAVGMADLARVDLVLSTDDTAVDDLAARIEELLRSRHR</sequence>
<comment type="caution">
    <text evidence="1">The sequence shown here is derived from an EMBL/GenBank/DDBJ whole genome shotgun (WGS) entry which is preliminary data.</text>
</comment>
<keyword evidence="2" id="KW-1185">Reference proteome</keyword>
<name>A0A4Q7UTN1_PSEST</name>
<proteinExistence type="predicted"/>
<dbReference type="Gene3D" id="3.40.50.300">
    <property type="entry name" value="P-loop containing nucleotide triphosphate hydrolases"/>
    <property type="match status" value="1"/>
</dbReference>
<gene>
    <name evidence="1" type="ORF">EV383_0139</name>
</gene>